<dbReference type="AlphaFoldDB" id="A0A1I0PUN7"/>
<dbReference type="InterPro" id="IPR011635">
    <property type="entry name" value="CARDB"/>
</dbReference>
<evidence type="ECO:0000259" key="3">
    <source>
        <dbReference type="Pfam" id="PF07705"/>
    </source>
</evidence>
<keyword evidence="2" id="KW-0812">Transmembrane</keyword>
<dbReference type="EMBL" id="FOJA01000001">
    <property type="protein sequence ID" value="SEW18160.1"/>
    <property type="molecule type" value="Genomic_DNA"/>
</dbReference>
<evidence type="ECO:0000313" key="5">
    <source>
        <dbReference type="Proteomes" id="UP000198518"/>
    </source>
</evidence>
<dbReference type="RefSeq" id="WP_089669228.1">
    <property type="nucleotide sequence ID" value="NZ_FOJA01000001.1"/>
</dbReference>
<dbReference type="InterPro" id="IPR013783">
    <property type="entry name" value="Ig-like_fold"/>
</dbReference>
<keyword evidence="2" id="KW-0472">Membrane</keyword>
<dbReference type="Gene3D" id="2.60.40.10">
    <property type="entry name" value="Immunoglobulins"/>
    <property type="match status" value="1"/>
</dbReference>
<feature type="compositionally biased region" description="Low complexity" evidence="1">
    <location>
        <begin position="418"/>
        <end position="439"/>
    </location>
</feature>
<evidence type="ECO:0000256" key="1">
    <source>
        <dbReference type="SAM" id="MobiDB-lite"/>
    </source>
</evidence>
<evidence type="ECO:0000256" key="2">
    <source>
        <dbReference type="SAM" id="Phobius"/>
    </source>
</evidence>
<keyword evidence="2" id="KW-1133">Transmembrane helix</keyword>
<feature type="transmembrane region" description="Helical" evidence="2">
    <location>
        <begin position="456"/>
        <end position="474"/>
    </location>
</feature>
<dbReference type="STRING" id="355548.SAMN04487945_1977"/>
<dbReference type="Proteomes" id="UP000198518">
    <property type="component" value="Unassembled WGS sequence"/>
</dbReference>
<evidence type="ECO:0000313" key="4">
    <source>
        <dbReference type="EMBL" id="SEW18160.1"/>
    </source>
</evidence>
<dbReference type="OrthoDB" id="330708at2157"/>
<gene>
    <name evidence="4" type="ORF">SAMN04487945_1977</name>
</gene>
<organism evidence="4 5">
    <name type="scientific">Halobacterium jilantaiense</name>
    <dbReference type="NCBI Taxonomy" id="355548"/>
    <lineage>
        <taxon>Archaea</taxon>
        <taxon>Methanobacteriati</taxon>
        <taxon>Methanobacteriota</taxon>
        <taxon>Stenosarchaea group</taxon>
        <taxon>Halobacteria</taxon>
        <taxon>Halobacteriales</taxon>
        <taxon>Halobacteriaceae</taxon>
        <taxon>Halobacterium</taxon>
    </lineage>
</organism>
<proteinExistence type="predicted"/>
<dbReference type="Pfam" id="PF07705">
    <property type="entry name" value="CARDB"/>
    <property type="match status" value="1"/>
</dbReference>
<feature type="region of interest" description="Disordered" evidence="1">
    <location>
        <begin position="418"/>
        <end position="447"/>
    </location>
</feature>
<feature type="domain" description="CARDB" evidence="3">
    <location>
        <begin position="330"/>
        <end position="419"/>
    </location>
</feature>
<protein>
    <submittedName>
        <fullName evidence="4">CARDB protein</fullName>
    </submittedName>
</protein>
<accession>A0A1I0PUN7</accession>
<name>A0A1I0PUN7_9EURY</name>
<reference evidence="4 5" key="1">
    <citation type="submission" date="2016-10" db="EMBL/GenBank/DDBJ databases">
        <authorList>
            <person name="de Groot N.N."/>
        </authorList>
    </citation>
    <scope>NUCLEOTIDE SEQUENCE [LARGE SCALE GENOMIC DNA]</scope>
    <source>
        <strain evidence="4 5">CGMCC 1.5337</strain>
    </source>
</reference>
<keyword evidence="5" id="KW-1185">Reference proteome</keyword>
<sequence length="481" mass="48498">MGRRTLALAAAFALAGTLVLPSAAAPLLGGPSDAVDARGEVELLPATDSEYASVGADGELALDLAPGDAGLNPGAVTAFEEVFYVRYTGDRYAEVWVTADSAAVAFEVDGQRAGSAAERVRVGPSEVVPVSVRVNTSAGDVRPGELTVHSRVADGGERETTDEPATDDTEVSIPAVQRRAAGSDSVSFTMLSPTAGDSLTLDTRLVVAGEGDRAAVLESLTVTPASSDAMTVDVERTGTEPVPSAAADELGAVRVDASAAVDAATFRLTVDDAFLDDVAVADVGDLSLYRQSDGEWSEVPLSVVGEREGGVVVEGTADDFSTFVLAAERPDIAVREASVSPSSIGADDSATVTATVVNDGGAAGERTVPVTVDGAVVAERSVRLDAGETATVTAPVAPESGEHAIAVDGVDAGTLVVEAGDSSSSDDGTDGDVSAAEPADAADDPLAEPAGFDVETLAAAGFAVVLVVVGIAAWRRRGDEE</sequence>